<organism evidence="1">
    <name type="scientific">Salmonella enterica</name>
    <name type="common">Salmonella choleraesuis</name>
    <dbReference type="NCBI Taxonomy" id="28901"/>
    <lineage>
        <taxon>Bacteria</taxon>
        <taxon>Pseudomonadati</taxon>
        <taxon>Pseudomonadota</taxon>
        <taxon>Gammaproteobacteria</taxon>
        <taxon>Enterobacterales</taxon>
        <taxon>Enterobacteriaceae</taxon>
        <taxon>Salmonella</taxon>
    </lineage>
</organism>
<dbReference type="InterPro" id="IPR027417">
    <property type="entry name" value="P-loop_NTPase"/>
</dbReference>
<dbReference type="PANTHER" id="PTHR32114:SF2">
    <property type="entry name" value="ABC TRANSPORTER ABCH.3"/>
    <property type="match status" value="1"/>
</dbReference>
<dbReference type="AlphaFoldDB" id="A0A756ZJ67"/>
<dbReference type="EMBL" id="DAAXCN010000014">
    <property type="protein sequence ID" value="HAG0428737.1"/>
    <property type="molecule type" value="Genomic_DNA"/>
</dbReference>
<reference evidence="1" key="1">
    <citation type="journal article" date="2018" name="Genome Biol.">
        <title>SKESA: strategic k-mer extension for scrupulous assemblies.</title>
        <authorList>
            <person name="Souvorov A."/>
            <person name="Agarwala R."/>
            <person name="Lipman D.J."/>
        </authorList>
    </citation>
    <scope>NUCLEOTIDE SEQUENCE</scope>
    <source>
        <strain evidence="1">MA.MC_07-0853</strain>
    </source>
</reference>
<dbReference type="PANTHER" id="PTHR32114">
    <property type="entry name" value="ABC TRANSPORTER ABCH.3"/>
    <property type="match status" value="1"/>
</dbReference>
<dbReference type="Gene3D" id="3.40.50.300">
    <property type="entry name" value="P-loop containing nucleotide triphosphate hydrolases"/>
    <property type="match status" value="1"/>
</dbReference>
<dbReference type="SUPFAM" id="SSF52540">
    <property type="entry name" value="P-loop containing nucleoside triphosphate hydrolases"/>
    <property type="match status" value="1"/>
</dbReference>
<protein>
    <submittedName>
        <fullName evidence="1">SMC family ATPase</fullName>
    </submittedName>
</protein>
<sequence>MLEKARQVYSPAGVRSHILTSVTPFLNIRTAEYLNTLSDGNIVAEWSTMETTKKGEYRDKFNISVTKTGSSKSFQTLSGGEKRKVRIACSLALQDLVASRASKNIELFIGDEIDDALDTAGLERLMGILEAKARERGTVMIISHKEMKSWFRETITVEVKEGRSYVV</sequence>
<comment type="caution">
    <text evidence="1">The sequence shown here is derived from an EMBL/GenBank/DDBJ whole genome shotgun (WGS) entry which is preliminary data.</text>
</comment>
<gene>
    <name evidence="1" type="ORF">G8T86_003586</name>
</gene>
<reference evidence="1" key="2">
    <citation type="submission" date="2020-02" db="EMBL/GenBank/DDBJ databases">
        <authorList>
            <consortium name="NCBI Pathogen Detection Project"/>
        </authorList>
    </citation>
    <scope>NUCLEOTIDE SEQUENCE</scope>
    <source>
        <strain evidence="1">MA.MC_07-0853</strain>
    </source>
</reference>
<name>A0A756ZJ67_SALER</name>
<evidence type="ECO:0000313" key="1">
    <source>
        <dbReference type="EMBL" id="HAG0428737.1"/>
    </source>
</evidence>
<accession>A0A756ZJ67</accession>
<proteinExistence type="predicted"/>